<dbReference type="OrthoDB" id="45518at2759"/>
<dbReference type="AlphaFoldDB" id="A0A8H2VCS6"/>
<evidence type="ECO:0000256" key="2">
    <source>
        <dbReference type="SAM" id="MobiDB-lite"/>
    </source>
</evidence>
<sequence length="313" mass="35754">MQNEPMFQVQVDETEDTEWNDILRAKGVIPERPPSPTAQLEEALEEALKKQHENRLEDKDISDLEELEDDEDEEFLELYKRKRLAELTSLQNKSKFGDVYHINKPEYNKEVTLASQGGEKFNTDEVKSTTFIDSNQSKIMSEAADGSTSNDTKVVNKDAIYVFVHLSLQSKLQSRILAHIFESEAPKFREIKFVEIPANRAIENYPETNCPTLLVYHNGDVLKNLVTLLELGGNQTTNKDFEKLMVQLGAVDEKDNRLEMNQDDDESREARLAQFGNINSIRTGIKSKFNVGVGNDSDDNYDDDDDDNDDFFS</sequence>
<keyword evidence="4" id="KW-1185">Reference proteome</keyword>
<dbReference type="GO" id="GO:0006457">
    <property type="term" value="P:protein folding"/>
    <property type="evidence" value="ECO:0007669"/>
    <property type="project" value="TreeGrafter"/>
</dbReference>
<reference evidence="3 4" key="1">
    <citation type="submission" date="2020-05" db="EMBL/GenBank/DDBJ databases">
        <authorList>
            <person name="Casaregola S."/>
            <person name="Devillers H."/>
            <person name="Grondin C."/>
        </authorList>
    </citation>
    <scope>NUCLEOTIDE SEQUENCE [LARGE SCALE GENOMIC DNA]</scope>
    <source>
        <strain evidence="3 4">CLIB 1767</strain>
    </source>
</reference>
<protein>
    <submittedName>
        <fullName evidence="3">Similar to Saccharomyces cerevisiae YOR281C PLP2 Essential protein that interacts with the CCT (Chaperonin containing TCP-1) complex to stimulate actin folding</fullName>
    </submittedName>
</protein>
<comment type="similarity">
    <text evidence="1">Belongs to the phosducin family.</text>
</comment>
<dbReference type="EMBL" id="CAEFZW010000002">
    <property type="protein sequence ID" value="CAB4252916.1"/>
    <property type="molecule type" value="Genomic_DNA"/>
</dbReference>
<dbReference type="GO" id="GO:0005737">
    <property type="term" value="C:cytoplasm"/>
    <property type="evidence" value="ECO:0007669"/>
    <property type="project" value="TreeGrafter"/>
</dbReference>
<organism evidence="3 4">
    <name type="scientific">Maudiozyma barnettii</name>
    <dbReference type="NCBI Taxonomy" id="61262"/>
    <lineage>
        <taxon>Eukaryota</taxon>
        <taxon>Fungi</taxon>
        <taxon>Dikarya</taxon>
        <taxon>Ascomycota</taxon>
        <taxon>Saccharomycotina</taxon>
        <taxon>Saccharomycetes</taxon>
        <taxon>Saccharomycetales</taxon>
        <taxon>Saccharomycetaceae</taxon>
        <taxon>Maudiozyma</taxon>
    </lineage>
</organism>
<dbReference type="Proteomes" id="UP000644660">
    <property type="component" value="Unassembled WGS sequence"/>
</dbReference>
<dbReference type="CDD" id="cd02988">
    <property type="entry name" value="Phd_like_VIAF"/>
    <property type="match status" value="1"/>
</dbReference>
<dbReference type="InterPro" id="IPR051498">
    <property type="entry name" value="Phosducin-like_chap/apop_reg"/>
</dbReference>
<dbReference type="InterPro" id="IPR036249">
    <property type="entry name" value="Thioredoxin-like_sf"/>
</dbReference>
<gene>
    <name evidence="3" type="ORF">KABA2_02S07392</name>
</gene>
<evidence type="ECO:0000313" key="4">
    <source>
        <dbReference type="Proteomes" id="UP000644660"/>
    </source>
</evidence>
<proteinExistence type="inferred from homology"/>
<dbReference type="PANTHER" id="PTHR45809:SF3">
    <property type="entry name" value="VIRAL IAP-ASSOCIATED FACTOR HOMOLOG"/>
    <property type="match status" value="1"/>
</dbReference>
<evidence type="ECO:0000313" key="3">
    <source>
        <dbReference type="EMBL" id="CAB4252916.1"/>
    </source>
</evidence>
<evidence type="ECO:0000256" key="1">
    <source>
        <dbReference type="ARBA" id="ARBA00009686"/>
    </source>
</evidence>
<feature type="region of interest" description="Disordered" evidence="2">
    <location>
        <begin position="290"/>
        <end position="313"/>
    </location>
</feature>
<accession>A0A8H2VCS6</accession>
<comment type="caution">
    <text evidence="3">The sequence shown here is derived from an EMBL/GenBank/DDBJ whole genome shotgun (WGS) entry which is preliminary data.</text>
</comment>
<dbReference type="PANTHER" id="PTHR45809">
    <property type="entry name" value="VIRAL IAP-ASSOCIATED FACTOR HOMOLOG"/>
    <property type="match status" value="1"/>
</dbReference>
<name>A0A8H2VCS6_9SACH</name>
<dbReference type="RefSeq" id="XP_041404954.1">
    <property type="nucleotide sequence ID" value="XM_041549020.1"/>
</dbReference>
<dbReference type="SUPFAM" id="SSF52833">
    <property type="entry name" value="Thioredoxin-like"/>
    <property type="match status" value="1"/>
</dbReference>
<feature type="compositionally biased region" description="Acidic residues" evidence="2">
    <location>
        <begin position="296"/>
        <end position="313"/>
    </location>
</feature>
<dbReference type="Gene3D" id="3.40.30.10">
    <property type="entry name" value="Glutaredoxin"/>
    <property type="match status" value="1"/>
</dbReference>
<dbReference type="GeneID" id="64856057"/>